<dbReference type="PRINTS" id="PR00412">
    <property type="entry name" value="EPOXHYDRLASE"/>
</dbReference>
<name>A0A9Q0S4U9_9DIPT</name>
<dbReference type="GO" id="GO:0097176">
    <property type="term" value="P:epoxide metabolic process"/>
    <property type="evidence" value="ECO:0007669"/>
    <property type="project" value="TreeGrafter"/>
</dbReference>
<keyword evidence="3 6" id="KW-0378">Hydrolase</keyword>
<feature type="region of interest" description="Disordered" evidence="4">
    <location>
        <begin position="1"/>
        <end position="20"/>
    </location>
</feature>
<dbReference type="SUPFAM" id="SSF53474">
    <property type="entry name" value="alpha/beta-Hydrolases"/>
    <property type="match status" value="1"/>
</dbReference>
<dbReference type="InterPro" id="IPR029058">
    <property type="entry name" value="AB_hydrolase_fold"/>
</dbReference>
<accession>A0A9Q0S4U9</accession>
<evidence type="ECO:0000313" key="6">
    <source>
        <dbReference type="EMBL" id="KAJ6643510.1"/>
    </source>
</evidence>
<protein>
    <submittedName>
        <fullName evidence="6">Juvenile hormone epoxide hydrolase 2</fullName>
    </submittedName>
</protein>
<dbReference type="InterPro" id="IPR010497">
    <property type="entry name" value="Epoxide_hydro_N"/>
</dbReference>
<dbReference type="OrthoDB" id="7130006at2759"/>
<keyword evidence="7" id="KW-1185">Reference proteome</keyword>
<reference evidence="6" key="1">
    <citation type="submission" date="2022-07" db="EMBL/GenBank/DDBJ databases">
        <authorList>
            <person name="Trinca V."/>
            <person name="Uliana J.V.C."/>
            <person name="Torres T.T."/>
            <person name="Ward R.J."/>
            <person name="Monesi N."/>
        </authorList>
    </citation>
    <scope>NUCLEOTIDE SEQUENCE</scope>
    <source>
        <strain evidence="6">HSMRA1968</strain>
        <tissue evidence="6">Whole embryos</tissue>
    </source>
</reference>
<dbReference type="PANTHER" id="PTHR21661:SF35">
    <property type="entry name" value="EPOXIDE HYDROLASE"/>
    <property type="match status" value="1"/>
</dbReference>
<sequence>MSSTTSTTVPKQILSESSSNMIPAKNEPLISVETSHSQHLSPNAKVSHRTVDNAQPTLENDSQRLLKQILEEVMNIKAMLSQETKNRQKSEARIQNNFDLVNKSILRNSKSSMQTLRSQFKLPIEEHDQVDAFDTFLSDNREYRRSLKKQLSQLGGRYTTKFRKAMRFIIRDVVLRDFTGRMGLCTQITLLAVAVAAGLIYMKFQSISSPLPPPKFDDNAYWGPGKEAEYKEDKSVQPFKIDYPADQINELSELIKKAVLPSPLEDVGFDYGINSKRFSKFLNYWRDDYLPRWKSEREPFLNSLPQYTTQIQGLKIHFIHVKPSKTANKKVVPLLLLHGWPGSVREFYDFVELLKTQRSDTNVEFDVVVPSLPGYGFSQGSSKTGFGVLEMSVVLRNLMIRLGYQRFYIQGGDWGSALGSTIATLFPQNIIGYHSNMCVALNTGTGILKTIIASNFPSYFVEKEYEDFHFPFGEKFSNLILESGYMHIQATKPDTIGTALLNNPVGLAAYILEKFATWTFPEYRSSPDGGLDNRKDLFDAYFDNIMIYYLSKSITTSVRLYSEAFSPKQLGHKLERVPTSVPTGCARFKNDLAHDIDWVLKEKYTNIVQSNYYKTGGHFAALEVPKVLHQDFMEFVKKVEK</sequence>
<dbReference type="GO" id="GO:0004301">
    <property type="term" value="F:epoxide hydrolase activity"/>
    <property type="evidence" value="ECO:0007669"/>
    <property type="project" value="TreeGrafter"/>
</dbReference>
<gene>
    <name evidence="6" type="primary">EH2</name>
    <name evidence="6" type="ORF">Bhyg_08472</name>
</gene>
<dbReference type="Pfam" id="PF06441">
    <property type="entry name" value="EHN"/>
    <property type="match status" value="1"/>
</dbReference>
<dbReference type="Proteomes" id="UP001151699">
    <property type="component" value="Chromosome B"/>
</dbReference>
<evidence type="ECO:0000256" key="2">
    <source>
        <dbReference type="ARBA" id="ARBA00022797"/>
    </source>
</evidence>
<dbReference type="Gene3D" id="3.40.50.1820">
    <property type="entry name" value="alpha/beta hydrolase"/>
    <property type="match status" value="1"/>
</dbReference>
<dbReference type="PANTHER" id="PTHR21661">
    <property type="entry name" value="EPOXIDE HYDROLASE 1-RELATED"/>
    <property type="match status" value="1"/>
</dbReference>
<proteinExistence type="inferred from homology"/>
<dbReference type="AlphaFoldDB" id="A0A9Q0S4U9"/>
<evidence type="ECO:0000256" key="4">
    <source>
        <dbReference type="SAM" id="MobiDB-lite"/>
    </source>
</evidence>
<comment type="caution">
    <text evidence="6">The sequence shown here is derived from an EMBL/GenBank/DDBJ whole genome shotgun (WGS) entry which is preliminary data.</text>
</comment>
<evidence type="ECO:0000313" key="7">
    <source>
        <dbReference type="Proteomes" id="UP001151699"/>
    </source>
</evidence>
<comment type="similarity">
    <text evidence="1">Belongs to the peptidase S33 family.</text>
</comment>
<dbReference type="EMBL" id="WJQU01000002">
    <property type="protein sequence ID" value="KAJ6643510.1"/>
    <property type="molecule type" value="Genomic_DNA"/>
</dbReference>
<evidence type="ECO:0000259" key="5">
    <source>
        <dbReference type="Pfam" id="PF06441"/>
    </source>
</evidence>
<feature type="domain" description="Epoxide hydrolase N-terminal" evidence="5">
    <location>
        <begin position="236"/>
        <end position="347"/>
    </location>
</feature>
<evidence type="ECO:0000256" key="3">
    <source>
        <dbReference type="ARBA" id="ARBA00022801"/>
    </source>
</evidence>
<keyword evidence="2" id="KW-0058">Aromatic hydrocarbons catabolism</keyword>
<evidence type="ECO:0000256" key="1">
    <source>
        <dbReference type="ARBA" id="ARBA00010088"/>
    </source>
</evidence>
<dbReference type="InterPro" id="IPR000639">
    <property type="entry name" value="Epox_hydrolase-like"/>
</dbReference>
<organism evidence="6 7">
    <name type="scientific">Pseudolycoriella hygida</name>
    <dbReference type="NCBI Taxonomy" id="35572"/>
    <lineage>
        <taxon>Eukaryota</taxon>
        <taxon>Metazoa</taxon>
        <taxon>Ecdysozoa</taxon>
        <taxon>Arthropoda</taxon>
        <taxon>Hexapoda</taxon>
        <taxon>Insecta</taxon>
        <taxon>Pterygota</taxon>
        <taxon>Neoptera</taxon>
        <taxon>Endopterygota</taxon>
        <taxon>Diptera</taxon>
        <taxon>Nematocera</taxon>
        <taxon>Sciaroidea</taxon>
        <taxon>Sciaridae</taxon>
        <taxon>Pseudolycoriella</taxon>
    </lineage>
</organism>